<dbReference type="InterPro" id="IPR036063">
    <property type="entry name" value="Smr_dom_sf"/>
</dbReference>
<feature type="compositionally biased region" description="Basic and acidic residues" evidence="1">
    <location>
        <begin position="1"/>
        <end position="10"/>
    </location>
</feature>
<feature type="region of interest" description="Disordered" evidence="1">
    <location>
        <begin position="1"/>
        <end position="20"/>
    </location>
</feature>
<feature type="domain" description="Smr" evidence="2">
    <location>
        <begin position="526"/>
        <end position="609"/>
    </location>
</feature>
<dbReference type="InterPro" id="IPR013899">
    <property type="entry name" value="DUF1771"/>
</dbReference>
<dbReference type="PANTHER" id="PTHR46535:SF1">
    <property type="entry name" value="NEDD4-BINDING PROTEIN 2"/>
    <property type="match status" value="1"/>
</dbReference>
<comment type="caution">
    <text evidence="3">The sequence shown here is derived from an EMBL/GenBank/DDBJ whole genome shotgun (WGS) entry which is preliminary data.</text>
</comment>
<name>A0A261XXJ0_9FUNG</name>
<evidence type="ECO:0000259" key="2">
    <source>
        <dbReference type="PROSITE" id="PS50828"/>
    </source>
</evidence>
<feature type="region of interest" description="Disordered" evidence="1">
    <location>
        <begin position="119"/>
        <end position="162"/>
    </location>
</feature>
<evidence type="ECO:0000256" key="1">
    <source>
        <dbReference type="SAM" id="MobiDB-lite"/>
    </source>
</evidence>
<evidence type="ECO:0000313" key="4">
    <source>
        <dbReference type="Proteomes" id="UP000242875"/>
    </source>
</evidence>
<organism evidence="3 4">
    <name type="scientific">Bifiguratus adelaidae</name>
    <dbReference type="NCBI Taxonomy" id="1938954"/>
    <lineage>
        <taxon>Eukaryota</taxon>
        <taxon>Fungi</taxon>
        <taxon>Fungi incertae sedis</taxon>
        <taxon>Mucoromycota</taxon>
        <taxon>Mucoromycotina</taxon>
        <taxon>Endogonomycetes</taxon>
        <taxon>Endogonales</taxon>
        <taxon>Endogonales incertae sedis</taxon>
        <taxon>Bifiguratus</taxon>
    </lineage>
</organism>
<sequence length="609" mass="68996">MASRLQDPHMRIARGRKKEMRDRVAVEKELDKEKLLSIFSPPLASELVLAIWSDTENFSQAAAMLKVLAAETADENQASLQPTSDTSDHYSHGQDSVGANDQQDVLTGHMKDLEIIDTPRMPGSFAHTNDDDRPLQTSAKTERKQASPRSTSPPPNDQKPIDFLKTCFPNVPETALQEAVSRYQNDISKCMDIILEKIAEQDEITEDSPDNPNDLAKIAVKDADAREQNDAVYLNGTKSSKQQRKKDQKIKKQVLWNAGGVHLPHNTAAPTDEGIIANPHKNQWQQFDTIIDRLCVRFPKVERPVITALVHKYNGDIHACVNELARQTTIDPAAYVDDWQSLKRFDGNLARLMSVFPDTPQHKLKNVLVAAELEADNKHWDDEQLLEHAITVQLQDTPDIPYFESPYSELDGQLLREARSTAGGPETVRLVPEYLLLDNLGSYVDDDPYDCRHRASELIHKRNKLYRKAAEAWQKARGKRSGQRGVAFYYSMEGRQYDEQIKELNMRAARAFVRESRIRSKDDCLLDLHGLTVHESMVVVKEGVTQWWSRSSLRGRSAARPLVIITGIGRHSPQHTSRIHPVVVKYLVREGWRINIQNRGQVVVTGLVR</sequence>
<dbReference type="SUPFAM" id="SSF160443">
    <property type="entry name" value="SMR domain-like"/>
    <property type="match status" value="1"/>
</dbReference>
<feature type="region of interest" description="Disordered" evidence="1">
    <location>
        <begin position="76"/>
        <end position="100"/>
    </location>
</feature>
<dbReference type="InterPro" id="IPR002625">
    <property type="entry name" value="Smr_dom"/>
</dbReference>
<reference evidence="3 4" key="1">
    <citation type="journal article" date="2017" name="Mycologia">
        <title>Bifiguratus adelaidae, gen. et sp. nov., a new member of Mucoromycotina in endophytic and soil-dwelling habitats.</title>
        <authorList>
            <person name="Torres-Cruz T.J."/>
            <person name="Billingsley Tobias T.L."/>
            <person name="Almatruk M."/>
            <person name="Hesse C."/>
            <person name="Kuske C.R."/>
            <person name="Desiro A."/>
            <person name="Benucci G.M."/>
            <person name="Bonito G."/>
            <person name="Stajich J.E."/>
            <person name="Dunlap C."/>
            <person name="Arnold A.E."/>
            <person name="Porras-Alfaro A."/>
        </authorList>
    </citation>
    <scope>NUCLEOTIDE SEQUENCE [LARGE SCALE GENOMIC DNA]</scope>
    <source>
        <strain evidence="3 4">AZ0501</strain>
    </source>
</reference>
<gene>
    <name evidence="3" type="ORF">BZG36_03787</name>
</gene>
<dbReference type="Gene3D" id="3.30.1370.110">
    <property type="match status" value="1"/>
</dbReference>
<dbReference type="GO" id="GO:0004519">
    <property type="term" value="F:endonuclease activity"/>
    <property type="evidence" value="ECO:0007669"/>
    <property type="project" value="TreeGrafter"/>
</dbReference>
<keyword evidence="4" id="KW-1185">Reference proteome</keyword>
<feature type="compositionally biased region" description="Basic and acidic residues" evidence="1">
    <location>
        <begin position="128"/>
        <end position="145"/>
    </location>
</feature>
<dbReference type="PROSITE" id="PS50828">
    <property type="entry name" value="SMR"/>
    <property type="match status" value="1"/>
</dbReference>
<dbReference type="CDD" id="cd14279">
    <property type="entry name" value="CUE"/>
    <property type="match status" value="1"/>
</dbReference>
<dbReference type="GO" id="GO:0005634">
    <property type="term" value="C:nucleus"/>
    <property type="evidence" value="ECO:0007669"/>
    <property type="project" value="TreeGrafter"/>
</dbReference>
<dbReference type="Proteomes" id="UP000242875">
    <property type="component" value="Unassembled WGS sequence"/>
</dbReference>
<proteinExistence type="predicted"/>
<dbReference type="InterPro" id="IPR052772">
    <property type="entry name" value="Endo/PolyKinase_Domain-Protein"/>
</dbReference>
<dbReference type="Gene3D" id="1.10.8.10">
    <property type="entry name" value="DNA helicase RuvA subunit, C-terminal domain"/>
    <property type="match status" value="1"/>
</dbReference>
<feature type="compositionally biased region" description="Polar residues" evidence="1">
    <location>
        <begin position="76"/>
        <end position="85"/>
    </location>
</feature>
<dbReference type="SMART" id="SM00463">
    <property type="entry name" value="SMR"/>
    <property type="match status" value="1"/>
</dbReference>
<accession>A0A261XXJ0</accession>
<evidence type="ECO:0000313" key="3">
    <source>
        <dbReference type="EMBL" id="OZJ03067.1"/>
    </source>
</evidence>
<dbReference type="SMART" id="SM01162">
    <property type="entry name" value="DUF1771"/>
    <property type="match status" value="1"/>
</dbReference>
<dbReference type="OrthoDB" id="3231855at2759"/>
<dbReference type="EMBL" id="MVBO01000107">
    <property type="protein sequence ID" value="OZJ03067.1"/>
    <property type="molecule type" value="Genomic_DNA"/>
</dbReference>
<dbReference type="PANTHER" id="PTHR46535">
    <property type="entry name" value="NEDD4-BINDING PROTEIN 2"/>
    <property type="match status" value="1"/>
</dbReference>
<protein>
    <recommendedName>
        <fullName evidence="2">Smr domain-containing protein</fullName>
    </recommendedName>
</protein>
<dbReference type="Pfam" id="PF08590">
    <property type="entry name" value="DUF1771"/>
    <property type="match status" value="1"/>
</dbReference>
<dbReference type="AlphaFoldDB" id="A0A261XXJ0"/>